<keyword evidence="14" id="KW-1185">Reference proteome</keyword>
<keyword evidence="8 11" id="KW-0406">Ion transport</keyword>
<evidence type="ECO:0000313" key="13">
    <source>
        <dbReference type="EMBL" id="PJM74902.1"/>
    </source>
</evidence>
<organism evidence="13 14">
    <name type="scientific">Bifidobacterium simiarum</name>
    <dbReference type="NCBI Taxonomy" id="2045441"/>
    <lineage>
        <taxon>Bacteria</taxon>
        <taxon>Bacillati</taxon>
        <taxon>Actinomycetota</taxon>
        <taxon>Actinomycetes</taxon>
        <taxon>Bifidobacteriales</taxon>
        <taxon>Bifidobacteriaceae</taxon>
        <taxon>Bifidobacterium</taxon>
    </lineage>
</organism>
<keyword evidence="3 11" id="KW-0813">Transport</keyword>
<keyword evidence="6 11" id="KW-0375">Hydrogen ion transport</keyword>
<dbReference type="CDD" id="cd00310">
    <property type="entry name" value="ATP-synt_Fo_a_6"/>
    <property type="match status" value="1"/>
</dbReference>
<dbReference type="NCBIfam" id="TIGR01131">
    <property type="entry name" value="ATP_synt_6_or_A"/>
    <property type="match status" value="1"/>
</dbReference>
<evidence type="ECO:0000256" key="8">
    <source>
        <dbReference type="ARBA" id="ARBA00023065"/>
    </source>
</evidence>
<dbReference type="SUPFAM" id="SSF81336">
    <property type="entry name" value="F1F0 ATP synthase subunit A"/>
    <property type="match status" value="1"/>
</dbReference>
<evidence type="ECO:0000256" key="1">
    <source>
        <dbReference type="ARBA" id="ARBA00004141"/>
    </source>
</evidence>
<keyword evidence="5 11" id="KW-0812">Transmembrane</keyword>
<comment type="similarity">
    <text evidence="2 11 12">Belongs to the ATPase A chain family.</text>
</comment>
<evidence type="ECO:0000256" key="2">
    <source>
        <dbReference type="ARBA" id="ARBA00006810"/>
    </source>
</evidence>
<name>A0A2M9HDL5_9BIFI</name>
<dbReference type="AlphaFoldDB" id="A0A2M9HDL5"/>
<gene>
    <name evidence="11 13" type="primary">atpB</name>
    <name evidence="13" type="ORF">CSQ87_08135</name>
</gene>
<dbReference type="PRINTS" id="PR00123">
    <property type="entry name" value="ATPASEA"/>
</dbReference>
<feature type="transmembrane region" description="Helical" evidence="11">
    <location>
        <begin position="197"/>
        <end position="220"/>
    </location>
</feature>
<evidence type="ECO:0000256" key="9">
    <source>
        <dbReference type="ARBA" id="ARBA00023136"/>
    </source>
</evidence>
<comment type="function">
    <text evidence="11 12">Key component of the proton channel; it plays a direct role in the translocation of protons across the membrane.</text>
</comment>
<evidence type="ECO:0000256" key="10">
    <source>
        <dbReference type="ARBA" id="ARBA00023310"/>
    </source>
</evidence>
<dbReference type="GO" id="GO:0005886">
    <property type="term" value="C:plasma membrane"/>
    <property type="evidence" value="ECO:0007669"/>
    <property type="project" value="UniProtKB-SubCell"/>
</dbReference>
<evidence type="ECO:0000256" key="6">
    <source>
        <dbReference type="ARBA" id="ARBA00022781"/>
    </source>
</evidence>
<proteinExistence type="inferred from homology"/>
<evidence type="ECO:0000256" key="5">
    <source>
        <dbReference type="ARBA" id="ARBA00022692"/>
    </source>
</evidence>
<feature type="transmembrane region" description="Helical" evidence="11">
    <location>
        <begin position="44"/>
        <end position="64"/>
    </location>
</feature>
<evidence type="ECO:0000313" key="14">
    <source>
        <dbReference type="Proteomes" id="UP000231451"/>
    </source>
</evidence>
<dbReference type="PROSITE" id="PS00449">
    <property type="entry name" value="ATPASE_A"/>
    <property type="match status" value="1"/>
</dbReference>
<dbReference type="OrthoDB" id="9809130at2"/>
<feature type="transmembrane region" description="Helical" evidence="11">
    <location>
        <begin position="232"/>
        <end position="265"/>
    </location>
</feature>
<dbReference type="PANTHER" id="PTHR11410:SF0">
    <property type="entry name" value="ATP SYNTHASE SUBUNIT A"/>
    <property type="match status" value="1"/>
</dbReference>
<feature type="transmembrane region" description="Helical" evidence="11">
    <location>
        <begin position="130"/>
        <end position="150"/>
    </location>
</feature>
<keyword evidence="10 11" id="KW-0066">ATP synthesis</keyword>
<dbReference type="Gene3D" id="1.20.120.220">
    <property type="entry name" value="ATP synthase, F0 complex, subunit A"/>
    <property type="match status" value="1"/>
</dbReference>
<keyword evidence="4 11" id="KW-0138">CF(0)</keyword>
<accession>A0A2M9HDL5</accession>
<reference evidence="13 14" key="1">
    <citation type="submission" date="2017-10" db="EMBL/GenBank/DDBJ databases">
        <title>Draft genome sequences of strains TRE 1, TRE 9, TRE H and TRI 7, isolated from tamarins, belonging to four potential novel Bifidobacterium species.</title>
        <authorList>
            <person name="Mattarelli P."/>
            <person name="Modesto M."/>
            <person name="Puglisi E."/>
            <person name="Morelli L."/>
            <person name="Spezio C."/>
            <person name="Bonetti A."/>
            <person name="Sandri C."/>
        </authorList>
    </citation>
    <scope>NUCLEOTIDE SEQUENCE [LARGE SCALE GENOMIC DNA]</scope>
    <source>
        <strain evidence="14">TRI7</strain>
    </source>
</reference>
<comment type="caution">
    <text evidence="13">The sequence shown here is derived from an EMBL/GenBank/DDBJ whole genome shotgun (WGS) entry which is preliminary data.</text>
</comment>
<comment type="subcellular location">
    <subcellularLocation>
        <location evidence="11 12">Cell membrane</location>
        <topology evidence="11 12">Multi-pass membrane protein</topology>
    </subcellularLocation>
    <subcellularLocation>
        <location evidence="1">Membrane</location>
        <topology evidence="1">Multi-pass membrane protein</topology>
    </subcellularLocation>
</comment>
<evidence type="ECO:0000256" key="3">
    <source>
        <dbReference type="ARBA" id="ARBA00022448"/>
    </source>
</evidence>
<keyword evidence="11" id="KW-1003">Cell membrane</keyword>
<evidence type="ECO:0000256" key="11">
    <source>
        <dbReference type="HAMAP-Rule" id="MF_01393"/>
    </source>
</evidence>
<dbReference type="InterPro" id="IPR000568">
    <property type="entry name" value="ATP_synth_F0_asu"/>
</dbReference>
<dbReference type="InterPro" id="IPR023011">
    <property type="entry name" value="ATP_synth_F0_asu_AS"/>
</dbReference>
<sequence>MAGVAELMGTTGVALAAEFHVPQIDEFLPPEIIFAGTPFAMNRIVMVRLIATAVMLLVFGITAARAKLIPGRWQGAVEWLIEFVQNNIVYEVMGELRGKRYVPMITTLFLTIMVFNLCGIIPFANMSANATFVMPLLFAVWTFVQYWRAAIREKGLLAYLKEELLPEGVPIPVYIILAPMQLIDIVLIRPASLAIRLFANMVAGHLIVALCFAATQFFLIESHNMMAGFGVLTLAGGFIMTLFEAFVAALQAFIFATLSCVYINLSYPEEA</sequence>
<evidence type="ECO:0000256" key="7">
    <source>
        <dbReference type="ARBA" id="ARBA00022989"/>
    </source>
</evidence>
<evidence type="ECO:0000256" key="4">
    <source>
        <dbReference type="ARBA" id="ARBA00022547"/>
    </source>
</evidence>
<dbReference type="GO" id="GO:0045259">
    <property type="term" value="C:proton-transporting ATP synthase complex"/>
    <property type="evidence" value="ECO:0007669"/>
    <property type="project" value="UniProtKB-KW"/>
</dbReference>
<dbReference type="InterPro" id="IPR035908">
    <property type="entry name" value="F0_ATP_A_sf"/>
</dbReference>
<evidence type="ECO:0000256" key="12">
    <source>
        <dbReference type="RuleBase" id="RU000483"/>
    </source>
</evidence>
<dbReference type="GO" id="GO:0046933">
    <property type="term" value="F:proton-transporting ATP synthase activity, rotational mechanism"/>
    <property type="evidence" value="ECO:0007669"/>
    <property type="project" value="UniProtKB-UniRule"/>
</dbReference>
<protein>
    <recommendedName>
        <fullName evidence="11 12">ATP synthase subunit a</fullName>
    </recommendedName>
    <alternativeName>
        <fullName evidence="11">ATP synthase F0 sector subunit a</fullName>
    </alternativeName>
    <alternativeName>
        <fullName evidence="11">F-ATPase subunit 6</fullName>
    </alternativeName>
</protein>
<dbReference type="Pfam" id="PF00119">
    <property type="entry name" value="ATP-synt_A"/>
    <property type="match status" value="1"/>
</dbReference>
<dbReference type="InterPro" id="IPR045083">
    <property type="entry name" value="ATP_synth_F0_asu_bact/mt"/>
</dbReference>
<feature type="transmembrane region" description="Helical" evidence="11">
    <location>
        <begin position="101"/>
        <end position="124"/>
    </location>
</feature>
<dbReference type="Proteomes" id="UP000231451">
    <property type="component" value="Unassembled WGS sequence"/>
</dbReference>
<keyword evidence="9 11" id="KW-0472">Membrane</keyword>
<dbReference type="EMBL" id="PEBK01000007">
    <property type="protein sequence ID" value="PJM74902.1"/>
    <property type="molecule type" value="Genomic_DNA"/>
</dbReference>
<feature type="transmembrane region" description="Helical" evidence="11">
    <location>
        <begin position="171"/>
        <end position="191"/>
    </location>
</feature>
<keyword evidence="7 11" id="KW-1133">Transmembrane helix</keyword>
<dbReference type="PANTHER" id="PTHR11410">
    <property type="entry name" value="ATP SYNTHASE SUBUNIT A"/>
    <property type="match status" value="1"/>
</dbReference>
<dbReference type="HAMAP" id="MF_01393">
    <property type="entry name" value="ATP_synth_a_bact"/>
    <property type="match status" value="1"/>
</dbReference>